<dbReference type="PRINTS" id="PR00038">
    <property type="entry name" value="HTHLUXR"/>
</dbReference>
<dbReference type="GO" id="GO:0003677">
    <property type="term" value="F:DNA binding"/>
    <property type="evidence" value="ECO:0007669"/>
    <property type="project" value="UniProtKB-KW"/>
</dbReference>
<dbReference type="eggNOG" id="COG2197">
    <property type="taxonomic scope" value="Bacteria"/>
</dbReference>
<proteinExistence type="predicted"/>
<dbReference type="InterPro" id="IPR036388">
    <property type="entry name" value="WH-like_DNA-bd_sf"/>
</dbReference>
<dbReference type="Gene3D" id="1.10.10.10">
    <property type="entry name" value="Winged helix-like DNA-binding domain superfamily/Winged helix DNA-binding domain"/>
    <property type="match status" value="1"/>
</dbReference>
<accession>A0A095T5E9</accession>
<keyword evidence="1" id="KW-0238">DNA-binding</keyword>
<dbReference type="EMBL" id="JPKR02000003">
    <property type="protein sequence ID" value="KGD71922.1"/>
    <property type="molecule type" value="Genomic_DNA"/>
</dbReference>
<dbReference type="STRING" id="642227.HA49_13965"/>
<gene>
    <name evidence="3" type="ORF">HA49_13965</name>
</gene>
<dbReference type="GO" id="GO:0006355">
    <property type="term" value="P:regulation of DNA-templated transcription"/>
    <property type="evidence" value="ECO:0007669"/>
    <property type="project" value="InterPro"/>
</dbReference>
<dbReference type="InterPro" id="IPR016032">
    <property type="entry name" value="Sig_transdc_resp-reg_C-effctor"/>
</dbReference>
<dbReference type="RefSeq" id="WP_038021046.1">
    <property type="nucleotide sequence ID" value="NZ_JPKR02000003.1"/>
</dbReference>
<feature type="domain" description="HTH luxR-type" evidence="2">
    <location>
        <begin position="135"/>
        <end position="200"/>
    </location>
</feature>
<dbReference type="NCBIfam" id="NF011940">
    <property type="entry name" value="PRK15411.1"/>
    <property type="match status" value="1"/>
</dbReference>
<evidence type="ECO:0000313" key="4">
    <source>
        <dbReference type="Proteomes" id="UP000029577"/>
    </source>
</evidence>
<reference evidence="3" key="1">
    <citation type="submission" date="2014-12" db="EMBL/GenBank/DDBJ databases">
        <title>The draft genome of the Tatumella morbirosei type strain, LMG23360T isolated from pineapple rot.</title>
        <authorList>
            <person name="Smits T.H."/>
            <person name="Palmer M."/>
            <person name="Venter S.N."/>
            <person name="Duffy B."/>
            <person name="Steenkamp E.T."/>
            <person name="Chan W.Y."/>
            <person name="Coutinho T.A."/>
            <person name="Coetzee M.P."/>
            <person name="De Maayer P."/>
        </authorList>
    </citation>
    <scope>NUCLEOTIDE SEQUENCE [LARGE SCALE GENOMIC DNA]</scope>
    <source>
        <strain evidence="3">LMG 23360</strain>
    </source>
</reference>
<keyword evidence="4" id="KW-1185">Reference proteome</keyword>
<dbReference type="PROSITE" id="PS00622">
    <property type="entry name" value="HTH_LUXR_1"/>
    <property type="match status" value="1"/>
</dbReference>
<sequence>MTSVIMDPCVYTQTALNDYLGSKGITCYNFDQPVAPGQLDELLARVSPALVFISEHCLSNNRAEDVVLKKIISRYPDSTFIIFMALSNGHFSEYLCLRDNIIVTTKQLDRTTLEELINGYLIKKGKIKCRRNATSLAGPVALSRTEHEMLRMWMSGYDTVRIAGMMQIKTKTISAHKGNIKKKIKTQNKQVIHHLLRLTHTLTSGLNCSQ</sequence>
<dbReference type="Proteomes" id="UP000029577">
    <property type="component" value="Unassembled WGS sequence"/>
</dbReference>
<dbReference type="OrthoDB" id="6613734at2"/>
<dbReference type="CDD" id="cd06170">
    <property type="entry name" value="LuxR_C_like"/>
    <property type="match status" value="1"/>
</dbReference>
<dbReference type="AlphaFoldDB" id="A0A095T5E9"/>
<dbReference type="SUPFAM" id="SSF46894">
    <property type="entry name" value="C-terminal effector domain of the bipartite response regulators"/>
    <property type="match status" value="1"/>
</dbReference>
<dbReference type="PROSITE" id="PS50043">
    <property type="entry name" value="HTH_LUXR_2"/>
    <property type="match status" value="1"/>
</dbReference>
<evidence type="ECO:0000313" key="3">
    <source>
        <dbReference type="EMBL" id="KGD71922.1"/>
    </source>
</evidence>
<protein>
    <recommendedName>
        <fullName evidence="2">HTH luxR-type domain-containing protein</fullName>
    </recommendedName>
</protein>
<comment type="caution">
    <text evidence="3">The sequence shown here is derived from an EMBL/GenBank/DDBJ whole genome shotgun (WGS) entry which is preliminary data.</text>
</comment>
<organism evidence="3 4">
    <name type="scientific">Tatumella morbirosei</name>
    <dbReference type="NCBI Taxonomy" id="642227"/>
    <lineage>
        <taxon>Bacteria</taxon>
        <taxon>Pseudomonadati</taxon>
        <taxon>Pseudomonadota</taxon>
        <taxon>Gammaproteobacteria</taxon>
        <taxon>Enterobacterales</taxon>
        <taxon>Erwiniaceae</taxon>
        <taxon>Tatumella</taxon>
    </lineage>
</organism>
<evidence type="ECO:0000256" key="1">
    <source>
        <dbReference type="ARBA" id="ARBA00023125"/>
    </source>
</evidence>
<dbReference type="Pfam" id="PF00196">
    <property type="entry name" value="GerE"/>
    <property type="match status" value="1"/>
</dbReference>
<dbReference type="SMART" id="SM00421">
    <property type="entry name" value="HTH_LUXR"/>
    <property type="match status" value="1"/>
</dbReference>
<evidence type="ECO:0000259" key="2">
    <source>
        <dbReference type="PROSITE" id="PS50043"/>
    </source>
</evidence>
<dbReference type="InterPro" id="IPR000792">
    <property type="entry name" value="Tscrpt_reg_LuxR_C"/>
</dbReference>
<name>A0A095T5E9_9GAMM</name>